<dbReference type="GO" id="GO:0106415">
    <property type="term" value="F:muramoyltetrapeptide carboxypeptidase activity"/>
    <property type="evidence" value="ECO:0007669"/>
    <property type="project" value="UniProtKB-EC"/>
</dbReference>
<evidence type="ECO:0000256" key="4">
    <source>
        <dbReference type="ARBA" id="ARBA00022801"/>
    </source>
</evidence>
<dbReference type="GO" id="GO:0008236">
    <property type="term" value="F:serine-type peptidase activity"/>
    <property type="evidence" value="ECO:0007669"/>
    <property type="project" value="UniProtKB-KW"/>
</dbReference>
<dbReference type="SUPFAM" id="SSF52317">
    <property type="entry name" value="Class I glutamine amidotransferase-like"/>
    <property type="match status" value="1"/>
</dbReference>
<keyword evidence="4 9" id="KW-0378">Hydrolase</keyword>
<dbReference type="Gene3D" id="3.40.50.10740">
    <property type="entry name" value="Class I glutamine amidotransferase-like"/>
    <property type="match status" value="1"/>
</dbReference>
<feature type="domain" description="LD-carboxypeptidase C-terminal" evidence="8">
    <location>
        <begin position="161"/>
        <end position="276"/>
    </location>
</feature>
<evidence type="ECO:0000256" key="5">
    <source>
        <dbReference type="ARBA" id="ARBA00022825"/>
    </source>
</evidence>
<comment type="caution">
    <text evidence="9">The sequence shown here is derived from an EMBL/GenBank/DDBJ whole genome shotgun (WGS) entry which is preliminary data.</text>
</comment>
<dbReference type="Proteomes" id="UP000030598">
    <property type="component" value="Unassembled WGS sequence"/>
</dbReference>
<reference evidence="10" key="1">
    <citation type="journal article" date="2014" name="Sci. Data">
        <title>Genomes of diverse isolates of the marine cyanobacterium Prochlorococcus.</title>
        <authorList>
            <person name="Biller S."/>
            <person name="Berube P."/>
            <person name="Thompson J."/>
            <person name="Kelly L."/>
            <person name="Roggensack S."/>
            <person name="Awad L."/>
            <person name="Roache-Johnson K."/>
            <person name="Ding H."/>
            <person name="Giovannoni S.J."/>
            <person name="Moore L.R."/>
            <person name="Chisholm S.W."/>
        </authorList>
    </citation>
    <scope>NUCLEOTIDE SEQUENCE [LARGE SCALE GENOMIC DNA]</scope>
    <source>
        <strain evidence="10">GP2</strain>
    </source>
</reference>
<evidence type="ECO:0000313" key="9">
    <source>
        <dbReference type="EMBL" id="KGF88694.1"/>
    </source>
</evidence>
<accession>A0A0A1ZKB5</accession>
<dbReference type="eggNOG" id="COG1619">
    <property type="taxonomic scope" value="Bacteria"/>
</dbReference>
<protein>
    <submittedName>
        <fullName evidence="9">Muramoyltetrapeptide carboxypeptidase</fullName>
        <ecNumber evidence="9">3.4.17.13</ecNumber>
    </submittedName>
</protein>
<feature type="active site" description="Charge relay system" evidence="6">
    <location>
        <position position="261"/>
    </location>
</feature>
<dbReference type="PIRSF" id="PIRSF028757">
    <property type="entry name" value="LD-carboxypeptidase"/>
    <property type="match status" value="1"/>
</dbReference>
<keyword evidence="5" id="KW-0720">Serine protease</keyword>
<dbReference type="InterPro" id="IPR040921">
    <property type="entry name" value="Peptidase_S66C"/>
</dbReference>
<dbReference type="RefSeq" id="WP_032524166.1">
    <property type="nucleotide sequence ID" value="NZ_CP138934.1"/>
</dbReference>
<dbReference type="EC" id="3.4.17.13" evidence="9"/>
<keyword evidence="2 9" id="KW-0121">Carboxypeptidase</keyword>
<dbReference type="CDD" id="cd07025">
    <property type="entry name" value="Peptidase_S66"/>
    <property type="match status" value="1"/>
</dbReference>
<dbReference type="GO" id="GO:0006508">
    <property type="term" value="P:proteolysis"/>
    <property type="evidence" value="ECO:0007669"/>
    <property type="project" value="UniProtKB-KW"/>
</dbReference>
<evidence type="ECO:0000259" key="8">
    <source>
        <dbReference type="Pfam" id="PF17676"/>
    </source>
</evidence>
<dbReference type="InterPro" id="IPR027478">
    <property type="entry name" value="LdcA_N"/>
</dbReference>
<keyword evidence="3" id="KW-0645">Protease</keyword>
<dbReference type="SUPFAM" id="SSF141986">
    <property type="entry name" value="LD-carboxypeptidase A C-terminal domain-like"/>
    <property type="match status" value="1"/>
</dbReference>
<feature type="domain" description="LD-carboxypeptidase N-terminal" evidence="7">
    <location>
        <begin position="11"/>
        <end position="121"/>
    </location>
</feature>
<evidence type="ECO:0000259" key="7">
    <source>
        <dbReference type="Pfam" id="PF02016"/>
    </source>
</evidence>
<proteinExistence type="inferred from homology"/>
<name>A0A0A1ZKB5_PROMR</name>
<dbReference type="InterPro" id="IPR040449">
    <property type="entry name" value="Peptidase_S66_N"/>
</dbReference>
<evidence type="ECO:0000256" key="1">
    <source>
        <dbReference type="ARBA" id="ARBA00010233"/>
    </source>
</evidence>
<dbReference type="Gene3D" id="3.50.30.60">
    <property type="entry name" value="LD-carboxypeptidase A C-terminal domain-like"/>
    <property type="match status" value="1"/>
</dbReference>
<dbReference type="PANTHER" id="PTHR30237">
    <property type="entry name" value="MURAMOYLTETRAPEPTIDE CARBOXYPEPTIDASE"/>
    <property type="match status" value="1"/>
</dbReference>
<dbReference type="Pfam" id="PF02016">
    <property type="entry name" value="Peptidase_S66"/>
    <property type="match status" value="1"/>
</dbReference>
<evidence type="ECO:0000256" key="3">
    <source>
        <dbReference type="ARBA" id="ARBA00022670"/>
    </source>
</evidence>
<dbReference type="InterPro" id="IPR029062">
    <property type="entry name" value="Class_I_gatase-like"/>
</dbReference>
<dbReference type="InterPro" id="IPR027461">
    <property type="entry name" value="Carboxypeptidase_A_C_sf"/>
</dbReference>
<feature type="active site" description="Nucleophile" evidence="6">
    <location>
        <position position="101"/>
    </location>
</feature>
<dbReference type="PANTHER" id="PTHR30237:SF2">
    <property type="entry name" value="MUREIN TETRAPEPTIDE CARBOXYPEPTIDASE"/>
    <property type="match status" value="1"/>
</dbReference>
<dbReference type="EMBL" id="JNAH01000003">
    <property type="protein sequence ID" value="KGF88694.1"/>
    <property type="molecule type" value="Genomic_DNA"/>
</dbReference>
<dbReference type="AlphaFoldDB" id="A0A0A1ZKB5"/>
<evidence type="ECO:0000256" key="2">
    <source>
        <dbReference type="ARBA" id="ARBA00022645"/>
    </source>
</evidence>
<gene>
    <name evidence="9" type="ORF">EU91_0629</name>
</gene>
<dbReference type="OrthoDB" id="9807329at2"/>
<evidence type="ECO:0000256" key="6">
    <source>
        <dbReference type="PIRSR" id="PIRSR028757-1"/>
    </source>
</evidence>
<dbReference type="Pfam" id="PF17676">
    <property type="entry name" value="Peptidase_S66C"/>
    <property type="match status" value="1"/>
</dbReference>
<sequence length="289" mass="32512">MVFRLKKGDQIDILAPGSYIDEEENFQKGIEILKTWGLEINENNSLSKKFGYFAGNDLSRFEELEKAQNSKLIIFAKGGWGSARILEKEPSWQDGLMLGFSDTCSLLLSKYSQGFIGSIHGPMVTGLFKEPEWSLERLRNLLFEGYVEDIRGIPLRGGKAKGEIIVSNLTIATFLIGTNHFPDCKGKIIIFEDINEDIYKIDRMLTYLRMTKTLTEIAGIGFGIFSNDSCDLEWKDLLKNCIIERLQEFDFPILFDLPIGHISGNACIPLGYEATLNGDNGILSIDTPF</sequence>
<feature type="active site" description="Charge relay system" evidence="6">
    <location>
        <position position="192"/>
    </location>
</feature>
<organism evidence="9 10">
    <name type="scientific">Prochlorococcus marinus str. GP2</name>
    <dbReference type="NCBI Taxonomy" id="59925"/>
    <lineage>
        <taxon>Bacteria</taxon>
        <taxon>Bacillati</taxon>
        <taxon>Cyanobacteriota</taxon>
        <taxon>Cyanophyceae</taxon>
        <taxon>Synechococcales</taxon>
        <taxon>Prochlorococcaceae</taxon>
        <taxon>Prochlorococcus</taxon>
    </lineage>
</organism>
<dbReference type="STRING" id="59925.EU91_0629"/>
<dbReference type="InterPro" id="IPR003507">
    <property type="entry name" value="S66_fam"/>
</dbReference>
<evidence type="ECO:0000313" key="10">
    <source>
        <dbReference type="Proteomes" id="UP000030598"/>
    </source>
</evidence>
<comment type="similarity">
    <text evidence="1">Belongs to the peptidase S66 family.</text>
</comment>